<feature type="compositionally biased region" description="Polar residues" evidence="6">
    <location>
        <begin position="693"/>
        <end position="703"/>
    </location>
</feature>
<feature type="domain" description="LIM zinc-binding" evidence="7">
    <location>
        <begin position="799"/>
        <end position="858"/>
    </location>
</feature>
<evidence type="ECO:0000256" key="3">
    <source>
        <dbReference type="ARBA" id="ARBA00022833"/>
    </source>
</evidence>
<dbReference type="Gene3D" id="2.10.110.10">
    <property type="entry name" value="Cysteine Rich Protein"/>
    <property type="match status" value="3"/>
</dbReference>
<name>A0A165LPU8_EXIGL</name>
<dbReference type="PANTHER" id="PTHR24205:SF16">
    <property type="entry name" value="GH01042P-RELATED"/>
    <property type="match status" value="1"/>
</dbReference>
<dbReference type="PROSITE" id="PS00478">
    <property type="entry name" value="LIM_DOMAIN_1"/>
    <property type="match status" value="2"/>
</dbReference>
<feature type="compositionally biased region" description="Polar residues" evidence="6">
    <location>
        <begin position="404"/>
        <end position="419"/>
    </location>
</feature>
<dbReference type="GO" id="GO:0003712">
    <property type="term" value="F:transcription coregulator activity"/>
    <property type="evidence" value="ECO:0007669"/>
    <property type="project" value="TreeGrafter"/>
</dbReference>
<dbReference type="AlphaFoldDB" id="A0A165LPU8"/>
<dbReference type="OrthoDB" id="15567at2759"/>
<feature type="compositionally biased region" description="Pro residues" evidence="6">
    <location>
        <begin position="302"/>
        <end position="312"/>
    </location>
</feature>
<accession>A0A165LPU8</accession>
<feature type="domain" description="LIM zinc-binding" evidence="7">
    <location>
        <begin position="935"/>
        <end position="994"/>
    </location>
</feature>
<keyword evidence="9" id="KW-1185">Reference proteome</keyword>
<feature type="compositionally biased region" description="Low complexity" evidence="6">
    <location>
        <begin position="8"/>
        <end position="65"/>
    </location>
</feature>
<feature type="compositionally biased region" description="Low complexity" evidence="6">
    <location>
        <begin position="86"/>
        <end position="247"/>
    </location>
</feature>
<dbReference type="EMBL" id="KV425922">
    <property type="protein sequence ID" value="KZV98154.1"/>
    <property type="molecule type" value="Genomic_DNA"/>
</dbReference>
<dbReference type="Proteomes" id="UP000077266">
    <property type="component" value="Unassembled WGS sequence"/>
</dbReference>
<evidence type="ECO:0000313" key="9">
    <source>
        <dbReference type="Proteomes" id="UP000077266"/>
    </source>
</evidence>
<evidence type="ECO:0000256" key="5">
    <source>
        <dbReference type="PROSITE-ProRule" id="PRU00125"/>
    </source>
</evidence>
<keyword evidence="1 5" id="KW-0479">Metal-binding</keyword>
<evidence type="ECO:0000313" key="8">
    <source>
        <dbReference type="EMBL" id="KZV98154.1"/>
    </source>
</evidence>
<feature type="compositionally biased region" description="Low complexity" evidence="6">
    <location>
        <begin position="456"/>
        <end position="496"/>
    </location>
</feature>
<dbReference type="CDD" id="cd08368">
    <property type="entry name" value="LIM"/>
    <property type="match status" value="3"/>
</dbReference>
<protein>
    <recommendedName>
        <fullName evidence="7">LIM zinc-binding domain-containing protein</fullName>
    </recommendedName>
</protein>
<keyword evidence="3 5" id="KW-0862">Zinc</keyword>
<gene>
    <name evidence="8" type="ORF">EXIGLDRAFT_746782</name>
</gene>
<keyword evidence="4 5" id="KW-0440">LIM domain</keyword>
<dbReference type="SUPFAM" id="SSF57716">
    <property type="entry name" value="Glucocorticoid receptor-like (DNA-binding domain)"/>
    <property type="match status" value="4"/>
</dbReference>
<feature type="compositionally biased region" description="Polar residues" evidence="6">
    <location>
        <begin position="429"/>
        <end position="443"/>
    </location>
</feature>
<feature type="region of interest" description="Disordered" evidence="6">
    <location>
        <begin position="641"/>
        <end position="706"/>
    </location>
</feature>
<evidence type="ECO:0000256" key="2">
    <source>
        <dbReference type="ARBA" id="ARBA00022737"/>
    </source>
</evidence>
<dbReference type="InterPro" id="IPR001781">
    <property type="entry name" value="Znf_LIM"/>
</dbReference>
<feature type="compositionally biased region" description="Pro residues" evidence="6">
    <location>
        <begin position="610"/>
        <end position="620"/>
    </location>
</feature>
<feature type="compositionally biased region" description="Pro residues" evidence="6">
    <location>
        <begin position="365"/>
        <end position="377"/>
    </location>
</feature>
<dbReference type="GO" id="GO:0030695">
    <property type="term" value="F:GTPase regulator activity"/>
    <property type="evidence" value="ECO:0007669"/>
    <property type="project" value="UniProtKB-ARBA"/>
</dbReference>
<dbReference type="Pfam" id="PF00412">
    <property type="entry name" value="LIM"/>
    <property type="match status" value="2"/>
</dbReference>
<feature type="compositionally biased region" description="Pro residues" evidence="6">
    <location>
        <begin position="279"/>
        <end position="293"/>
    </location>
</feature>
<dbReference type="GO" id="GO:0005634">
    <property type="term" value="C:nucleus"/>
    <property type="evidence" value="ECO:0007669"/>
    <property type="project" value="TreeGrafter"/>
</dbReference>
<feature type="compositionally biased region" description="Low complexity" evidence="6">
    <location>
        <begin position="523"/>
        <end position="571"/>
    </location>
</feature>
<dbReference type="PANTHER" id="PTHR24205">
    <property type="entry name" value="FOUR AND A HALF LIM DOMAINS PROTEIN"/>
    <property type="match status" value="1"/>
</dbReference>
<proteinExistence type="predicted"/>
<evidence type="ECO:0000256" key="6">
    <source>
        <dbReference type="SAM" id="MobiDB-lite"/>
    </source>
</evidence>
<keyword evidence="2" id="KW-0677">Repeat</keyword>
<feature type="region of interest" description="Disordered" evidence="6">
    <location>
        <begin position="86"/>
        <end position="628"/>
    </location>
</feature>
<organism evidence="8 9">
    <name type="scientific">Exidia glandulosa HHB12029</name>
    <dbReference type="NCBI Taxonomy" id="1314781"/>
    <lineage>
        <taxon>Eukaryota</taxon>
        <taxon>Fungi</taxon>
        <taxon>Dikarya</taxon>
        <taxon>Basidiomycota</taxon>
        <taxon>Agaricomycotina</taxon>
        <taxon>Agaricomycetes</taxon>
        <taxon>Auriculariales</taxon>
        <taxon>Exidiaceae</taxon>
        <taxon>Exidia</taxon>
    </lineage>
</organism>
<dbReference type="PROSITE" id="PS50023">
    <property type="entry name" value="LIM_DOMAIN_2"/>
    <property type="match status" value="2"/>
</dbReference>
<reference evidence="8 9" key="1">
    <citation type="journal article" date="2016" name="Mol. Biol. Evol.">
        <title>Comparative Genomics of Early-Diverging Mushroom-Forming Fungi Provides Insights into the Origins of Lignocellulose Decay Capabilities.</title>
        <authorList>
            <person name="Nagy L.G."/>
            <person name="Riley R."/>
            <person name="Tritt A."/>
            <person name="Adam C."/>
            <person name="Daum C."/>
            <person name="Floudas D."/>
            <person name="Sun H."/>
            <person name="Yadav J.S."/>
            <person name="Pangilinan J."/>
            <person name="Larsson K.H."/>
            <person name="Matsuura K."/>
            <person name="Barry K."/>
            <person name="Labutti K."/>
            <person name="Kuo R."/>
            <person name="Ohm R.A."/>
            <person name="Bhattacharya S.S."/>
            <person name="Shirouzu T."/>
            <person name="Yoshinaga Y."/>
            <person name="Martin F.M."/>
            <person name="Grigoriev I.V."/>
            <person name="Hibbett D.S."/>
        </authorList>
    </citation>
    <scope>NUCLEOTIDE SEQUENCE [LARGE SCALE GENOMIC DNA]</scope>
    <source>
        <strain evidence="8 9">HHB12029</strain>
    </source>
</reference>
<evidence type="ECO:0000256" key="4">
    <source>
        <dbReference type="ARBA" id="ARBA00023038"/>
    </source>
</evidence>
<dbReference type="GO" id="GO:0046872">
    <property type="term" value="F:metal ion binding"/>
    <property type="evidence" value="ECO:0007669"/>
    <property type="project" value="UniProtKB-KW"/>
</dbReference>
<evidence type="ECO:0000259" key="7">
    <source>
        <dbReference type="PROSITE" id="PS50023"/>
    </source>
</evidence>
<feature type="compositionally biased region" description="Polar residues" evidence="6">
    <location>
        <begin position="594"/>
        <end position="607"/>
    </location>
</feature>
<dbReference type="STRING" id="1314781.A0A165LPU8"/>
<sequence>MSSSYTSQPHYQAGQQPQPAQGYYNQAQAPQGAQGQQWPQYATQQPAAQQQPYTQAPYAQPQQQQAYTAPGYDYAAYYAQQQQWAAYHQQQQQQRQRQPGQQQAQPQYAQPVQQQPQAQPQYSQQQQYAAQQQQQQPPPAAASANSAAYYQQHYAQRQPQQQPPQQQQPQQQQQYQQTVQYQQPQQQQQVYAQPTGAHYAGVQQQHQQPAPVAPAGYPAQQPVVQNPVQSAYTTPQHVVQQAQPVQQNAGYAPATTALHQPQPHAARRPLPSPATGTPPRSPVPPVATGPAPVPAAAAVAPVPVPVPAPASRPPSQSYPNLPNVPTQVSSLPRNTSLPSTSTQGSPTKSGGRPLPLAPGGENSPPVTPINVAPPPLPTRAGTLPDGPVRSFRNRRGLPTGGAATPSSILSRGSTLSGSPQKADEPLPNVQRSYTLPTPNTSTRPLPAQPPGSDAPSLTVQQQLMQHQQQQALTQAATTASSQAAPPRPTVVTAVPTPAQPTEPSPSSARSAATDIDDRPPPSSRLSRSPLPELPQQAQPQAQRRQSQPPPQRTQQQQQPQQRVDRPQSQQYHPPPVQPQQQQPPQRLSRIMQMAMQNSSASQTQNSWPSDLPPLPRPPKPYVHGRIESDDLQDVVAGTLDLELDDAPPQPARPLSRAGRDLPSVPPSVPEKQGRDRGASVSRGHSPRVRVESMPSSPQISVSGPSIAVRAPSPGIPSVAIRAPSPSPSAGVPSISIGGAPSISVSSAPSISVSSAPSINVPAPPMVLSIQLDAPEPGLEATRQRVDVHKLPPVHRGGDTQCGGCGRQLLGRLVSAMDVRWHPQCFKCALCETLLEHVSVFTYEDRPFCHFDYMEHFAPRCHHCKTPIVEEQYITIEDPSQEDGHRFYHEHHFFCAECGDPFIEAKMKTETDEGKEYTMHNNHAYCQKCHINLRYPKCKKCRKPMAENMIEAFGSRWHWECFTCTGCDKPFEDPQMFERDGKPYCLPCFDILIRNDV</sequence>
<dbReference type="SMART" id="SM00132">
    <property type="entry name" value="LIM"/>
    <property type="match status" value="3"/>
</dbReference>
<feature type="region of interest" description="Disordered" evidence="6">
    <location>
        <begin position="1"/>
        <end position="65"/>
    </location>
</feature>
<feature type="compositionally biased region" description="Polar residues" evidence="6">
    <location>
        <begin position="315"/>
        <end position="348"/>
    </location>
</feature>
<dbReference type="InParanoid" id="A0A165LPU8"/>
<evidence type="ECO:0000256" key="1">
    <source>
        <dbReference type="ARBA" id="ARBA00022723"/>
    </source>
</evidence>